<evidence type="ECO:0000313" key="4">
    <source>
        <dbReference type="Proteomes" id="UP000651452"/>
    </source>
</evidence>
<accession>A0A8H7MGT7</accession>
<proteinExistence type="predicted"/>
<keyword evidence="2" id="KW-0812">Transmembrane</keyword>
<gene>
    <name evidence="3" type="ORF">EKO04_001502</name>
</gene>
<dbReference type="EMBL" id="RZGK01000003">
    <property type="protein sequence ID" value="KAF9700146.1"/>
    <property type="molecule type" value="Genomic_DNA"/>
</dbReference>
<reference evidence="3" key="1">
    <citation type="submission" date="2018-12" db="EMBL/GenBank/DDBJ databases">
        <authorList>
            <person name="Syme R.A."/>
            <person name="Farfan-Caceres L."/>
            <person name="Lichtenzveig J."/>
        </authorList>
    </citation>
    <scope>NUCLEOTIDE SEQUENCE</scope>
    <source>
        <strain evidence="3">Al4</strain>
    </source>
</reference>
<reference evidence="3" key="2">
    <citation type="submission" date="2020-09" db="EMBL/GenBank/DDBJ databases">
        <title>Reference genome assembly for Australian Ascochyta lentis isolate Al4.</title>
        <authorList>
            <person name="Lee R.C."/>
            <person name="Farfan-Caceres L.M."/>
            <person name="Debler J.W."/>
            <person name="Williams A.H."/>
            <person name="Henares B.M."/>
        </authorList>
    </citation>
    <scope>NUCLEOTIDE SEQUENCE</scope>
    <source>
        <strain evidence="3">Al4</strain>
    </source>
</reference>
<evidence type="ECO:0000256" key="1">
    <source>
        <dbReference type="SAM" id="MobiDB-lite"/>
    </source>
</evidence>
<organism evidence="3 4">
    <name type="scientific">Ascochyta lentis</name>
    <dbReference type="NCBI Taxonomy" id="205686"/>
    <lineage>
        <taxon>Eukaryota</taxon>
        <taxon>Fungi</taxon>
        <taxon>Dikarya</taxon>
        <taxon>Ascomycota</taxon>
        <taxon>Pezizomycotina</taxon>
        <taxon>Dothideomycetes</taxon>
        <taxon>Pleosporomycetidae</taxon>
        <taxon>Pleosporales</taxon>
        <taxon>Pleosporineae</taxon>
        <taxon>Didymellaceae</taxon>
        <taxon>Ascochyta</taxon>
    </lineage>
</organism>
<dbReference type="Proteomes" id="UP000651452">
    <property type="component" value="Unassembled WGS sequence"/>
</dbReference>
<protein>
    <submittedName>
        <fullName evidence="3">Uncharacterized protein</fullName>
    </submittedName>
</protein>
<evidence type="ECO:0000256" key="2">
    <source>
        <dbReference type="SAM" id="Phobius"/>
    </source>
</evidence>
<feature type="region of interest" description="Disordered" evidence="1">
    <location>
        <begin position="346"/>
        <end position="365"/>
    </location>
</feature>
<name>A0A8H7MGT7_9PLEO</name>
<keyword evidence="2" id="KW-1133">Transmembrane helix</keyword>
<feature type="transmembrane region" description="Helical" evidence="2">
    <location>
        <begin position="72"/>
        <end position="89"/>
    </location>
</feature>
<keyword evidence="2" id="KW-0472">Membrane</keyword>
<keyword evidence="4" id="KW-1185">Reference proteome</keyword>
<dbReference type="OrthoDB" id="3795221at2759"/>
<evidence type="ECO:0000313" key="3">
    <source>
        <dbReference type="EMBL" id="KAF9700146.1"/>
    </source>
</evidence>
<feature type="transmembrane region" description="Helical" evidence="2">
    <location>
        <begin position="118"/>
        <end position="135"/>
    </location>
</feature>
<sequence length="876" mass="97647">MALTDCSVRYKQAGAASNECGRPRSTLPKLSASVAASRKSMMSITVLQASISSKIDDDPAARQHAECGTSDFWIVLIMVYLTPIAQPFMRWLSHLSLIPLIVILQMLIYLLEQMDETTFIVGLILWLVFGGYQRLTAPSWLKPPVQSARAQLEGESPSEVGGIEQSFRIPQRLTSIQQSGLVAKAQQHRAVDVTPLVTLGCSPIFMLSVGHYSFAEETAIPTCSPVVGSVLNTALDNHAEYKSTFLERSDIVEHNRATPFDTCLSIIVVDGSPGKLSRTHRVDQQVVSFAVSGQTVDTEHMNRTACNTSSIIASTVSNQEYIDDVNMLAHLHSAVHLQGRTACDTTSDKISGSEHTSDFAASSPTLPSSEECDVAKIERLTNDEDHAASIDLIEGNVIPGLQPKKYMVISLPALARLVDVHKNPTFCEGVLDNVRRQALHRRCREVRDFYNQGETASDFTGIASWPDRSISGDEEDIHCMLEEVWHQIPSQMQHYIVHDGLRELIRTRDGTTGLNFCVTQLELAWHKKNPLMTDGGFRQVTDIKDVYTCQMSKTRNHRKPYPTGSGACSGFSSSYRKYLTDEQEVKINQGSVEHVEAVADPEVSERLQKLRTSPEHCESRLNNPVLRWLDEMEGVEYFDANNHVPCDCGKKAMYDHLEFRYATEPGFNPDQYAYAAPKPGFLQDEALELDRIHKTLEASHHGPAVGFPRCQSMAQICDLHAIPSNNLWILVDCTEDANECLVGAIGDLPAPGFAGLQKYPRGFRIPRGFLEVEHSDLPPRCKHGYLHPPFTDHCNRCFPNGEHDDCHECDVHDVVRAIECDSWMEAKHELACKQHDQKKLALARKANVEEKAHALQAQRYAHVSHCFGEWSPAMVV</sequence>
<feature type="transmembrane region" description="Helical" evidence="2">
    <location>
        <begin position="95"/>
        <end position="111"/>
    </location>
</feature>
<comment type="caution">
    <text evidence="3">The sequence shown here is derived from an EMBL/GenBank/DDBJ whole genome shotgun (WGS) entry which is preliminary data.</text>
</comment>
<dbReference type="AlphaFoldDB" id="A0A8H7MGT7"/>